<evidence type="ECO:0000256" key="2">
    <source>
        <dbReference type="ARBA" id="ARBA00022526"/>
    </source>
</evidence>
<keyword evidence="3" id="KW-0732">Signal</keyword>
<dbReference type="PANTHER" id="PTHR30344">
    <property type="entry name" value="6-PHOSPHOGLUCONOLACTONASE-RELATED"/>
    <property type="match status" value="1"/>
</dbReference>
<gene>
    <name evidence="4" type="ORF">EZH22_12285</name>
</gene>
<dbReference type="PROSITE" id="PS51318">
    <property type="entry name" value="TAT"/>
    <property type="match status" value="1"/>
</dbReference>
<protein>
    <submittedName>
        <fullName evidence="4">Beta-propeller fold lactonase family protein</fullName>
    </submittedName>
</protein>
<dbReference type="KEGG" id="xdi:EZH22_12285"/>
<accession>A0A974PTT1</accession>
<dbReference type="Proteomes" id="UP000596427">
    <property type="component" value="Chromosome"/>
</dbReference>
<proteinExistence type="inferred from homology"/>
<dbReference type="GO" id="GO:0005829">
    <property type="term" value="C:cytosol"/>
    <property type="evidence" value="ECO:0007669"/>
    <property type="project" value="TreeGrafter"/>
</dbReference>
<organism evidence="4 5">
    <name type="scientific">Xanthobacter dioxanivorans</name>
    <dbReference type="NCBI Taxonomy" id="2528964"/>
    <lineage>
        <taxon>Bacteria</taxon>
        <taxon>Pseudomonadati</taxon>
        <taxon>Pseudomonadota</taxon>
        <taxon>Alphaproteobacteria</taxon>
        <taxon>Hyphomicrobiales</taxon>
        <taxon>Xanthobacteraceae</taxon>
        <taxon>Xanthobacter</taxon>
    </lineage>
</organism>
<dbReference type="GO" id="GO:0006006">
    <property type="term" value="P:glucose metabolic process"/>
    <property type="evidence" value="ECO:0007669"/>
    <property type="project" value="UniProtKB-KW"/>
</dbReference>
<dbReference type="InterPro" id="IPR015943">
    <property type="entry name" value="WD40/YVTN_repeat-like_dom_sf"/>
</dbReference>
<name>A0A974PTT1_9HYPH</name>
<feature type="signal peptide" evidence="3">
    <location>
        <begin position="1"/>
        <end position="23"/>
    </location>
</feature>
<dbReference type="InterPro" id="IPR006311">
    <property type="entry name" value="TAT_signal"/>
</dbReference>
<dbReference type="InterPro" id="IPR011048">
    <property type="entry name" value="Haem_d1_sf"/>
</dbReference>
<dbReference type="InterPro" id="IPR019405">
    <property type="entry name" value="Lactonase_7-beta_prop"/>
</dbReference>
<reference evidence="4 5" key="1">
    <citation type="submission" date="2020-10" db="EMBL/GenBank/DDBJ databases">
        <title>Degradation of 1,4-Dioxane by Xanthobacter sp. YN2, via a Novel Group-2 Soluble Di-Iron Monooxygenase.</title>
        <authorList>
            <person name="Ma F."/>
            <person name="Wang Y."/>
            <person name="Yang J."/>
            <person name="Guo H."/>
            <person name="Su D."/>
            <person name="Yu L."/>
        </authorList>
    </citation>
    <scope>NUCLEOTIDE SEQUENCE [LARGE SCALE GENOMIC DNA]</scope>
    <source>
        <strain evidence="4 5">YN2</strain>
    </source>
</reference>
<evidence type="ECO:0000313" key="4">
    <source>
        <dbReference type="EMBL" id="QRG08975.1"/>
    </source>
</evidence>
<dbReference type="Pfam" id="PF10282">
    <property type="entry name" value="Lactonase"/>
    <property type="match status" value="1"/>
</dbReference>
<comment type="similarity">
    <text evidence="1">Belongs to the cycloisomerase 2 family.</text>
</comment>
<feature type="chain" id="PRO_5037179617" evidence="3">
    <location>
        <begin position="24"/>
        <end position="418"/>
    </location>
</feature>
<dbReference type="InterPro" id="IPR050282">
    <property type="entry name" value="Cycloisomerase_2"/>
</dbReference>
<dbReference type="RefSeq" id="WP_203195892.1">
    <property type="nucleotide sequence ID" value="NZ_CP063362.1"/>
</dbReference>
<evidence type="ECO:0000313" key="5">
    <source>
        <dbReference type="Proteomes" id="UP000596427"/>
    </source>
</evidence>
<dbReference type="EMBL" id="CP063362">
    <property type="protein sequence ID" value="QRG08975.1"/>
    <property type="molecule type" value="Genomic_DNA"/>
</dbReference>
<keyword evidence="5" id="KW-1185">Reference proteome</keyword>
<dbReference type="PANTHER" id="PTHR30344:SF1">
    <property type="entry name" value="6-PHOSPHOGLUCONOLACTONASE"/>
    <property type="match status" value="1"/>
</dbReference>
<evidence type="ECO:0000256" key="3">
    <source>
        <dbReference type="SAM" id="SignalP"/>
    </source>
</evidence>
<keyword evidence="2" id="KW-0119">Carbohydrate metabolism</keyword>
<dbReference type="SUPFAM" id="SSF51004">
    <property type="entry name" value="C-terminal (heme d1) domain of cytochrome cd1-nitrite reductase"/>
    <property type="match status" value="1"/>
</dbReference>
<dbReference type="AlphaFoldDB" id="A0A974PTT1"/>
<sequence>MIDRRAFLSAVAGSLTLSAASSAQTPPGRLALYANVGPDLTHYDVDVEALTLTRRGTVTLPDNVQYAWPHRSRRFLYVATSNTAPGNGATPGTAHHLSALSIDERSGELGLYGAPVALPTRPIHLSTDIPAQNILVAFNRPSALRVYRINGDGTPGEEVRQPQMPDAGIYAHQVRVTPDNRRALLVTRGNEGTSARPEEPGAIKVFDYRRGLLTNEVSIAPDGGRAFGPRHLDFHPTKPWIFLSIETQNQIALMKMSDDGVDPRLLFRVGTLDGSHAGRARQAAGPIHVHPNGRFVYVANRAEQTEDVDGVEVFKGGENSIAVFAIDQATGEPRPIQHVDTQGIHPRTFHVDPSGRMMVVEHNLPVTVRYGSGMKTNAAGLSVFRVHDDGKLTFARKYDVDVGAYSMFWMGIVDLDAS</sequence>
<evidence type="ECO:0000256" key="1">
    <source>
        <dbReference type="ARBA" id="ARBA00005564"/>
    </source>
</evidence>
<dbReference type="Gene3D" id="2.130.10.10">
    <property type="entry name" value="YVTN repeat-like/Quinoprotein amine dehydrogenase"/>
    <property type="match status" value="1"/>
</dbReference>
<keyword evidence="2" id="KW-0313">Glucose metabolism</keyword>
<dbReference type="GO" id="GO:0017057">
    <property type="term" value="F:6-phosphogluconolactonase activity"/>
    <property type="evidence" value="ECO:0007669"/>
    <property type="project" value="TreeGrafter"/>
</dbReference>